<reference evidence="3" key="1">
    <citation type="journal article" date="2020" name="bioRxiv">
        <title>A rank-normalized archaeal taxonomy based on genome phylogeny resolves widespread incomplete and uneven classifications.</title>
        <authorList>
            <person name="Rinke C."/>
            <person name="Chuvochina M."/>
            <person name="Mussig A.J."/>
            <person name="Chaumeil P.-A."/>
            <person name="Waite D.W."/>
            <person name="Whitman W.B."/>
            <person name="Parks D.H."/>
            <person name="Hugenholtz P."/>
        </authorList>
    </citation>
    <scope>NUCLEOTIDE SEQUENCE [LARGE SCALE GENOMIC DNA]</scope>
</reference>
<dbReference type="AlphaFoldDB" id="A0A7J4IXQ5"/>
<dbReference type="EMBL" id="DUGC01000001">
    <property type="protein sequence ID" value="HIH09035.1"/>
    <property type="molecule type" value="Genomic_DNA"/>
</dbReference>
<accession>A0A7J4IXQ5</accession>
<dbReference type="Pfam" id="PF08570">
    <property type="entry name" value="DUF1761"/>
    <property type="match status" value="1"/>
</dbReference>
<gene>
    <name evidence="2" type="ORF">HA254_00010</name>
</gene>
<feature type="transmembrane region" description="Helical" evidence="1">
    <location>
        <begin position="80"/>
        <end position="105"/>
    </location>
</feature>
<feature type="transmembrane region" description="Helical" evidence="1">
    <location>
        <begin position="52"/>
        <end position="74"/>
    </location>
</feature>
<evidence type="ECO:0000313" key="3">
    <source>
        <dbReference type="Proteomes" id="UP000565078"/>
    </source>
</evidence>
<keyword evidence="1" id="KW-1133">Transmembrane helix</keyword>
<comment type="caution">
    <text evidence="2">The sequence shown here is derived from an EMBL/GenBank/DDBJ whole genome shotgun (WGS) entry which is preliminary data.</text>
</comment>
<feature type="transmembrane region" description="Helical" evidence="1">
    <location>
        <begin position="112"/>
        <end position="133"/>
    </location>
</feature>
<feature type="transmembrane region" description="Helical" evidence="1">
    <location>
        <begin position="12"/>
        <end position="31"/>
    </location>
</feature>
<dbReference type="Proteomes" id="UP000565078">
    <property type="component" value="Unassembled WGS sequence"/>
</dbReference>
<organism evidence="2 3">
    <name type="scientific">Candidatus Iainarchaeum sp</name>
    <dbReference type="NCBI Taxonomy" id="3101447"/>
    <lineage>
        <taxon>Archaea</taxon>
        <taxon>Candidatus Iainarchaeota</taxon>
        <taxon>Candidatus Iainarchaeia</taxon>
        <taxon>Candidatus Iainarchaeales</taxon>
        <taxon>Candidatus Iainarchaeaceae</taxon>
        <taxon>Candidatus Iainarchaeum</taxon>
    </lineage>
</organism>
<proteinExistence type="predicted"/>
<name>A0A7J4IXQ5_9ARCH</name>
<protein>
    <submittedName>
        <fullName evidence="2">DUF1761 domain-containing protein</fullName>
    </submittedName>
</protein>
<evidence type="ECO:0000313" key="2">
    <source>
        <dbReference type="EMBL" id="HIH09035.1"/>
    </source>
</evidence>
<evidence type="ECO:0000256" key="1">
    <source>
        <dbReference type="SAM" id="Phobius"/>
    </source>
</evidence>
<sequence>MIVLEPDIMGSVAAGIVAFIIGFAWYGPLFGKQWMQYMGLKQESMKKEGMMPAMIGGLVTAIVSAGVLSIFISATGVADIAGALAVGFLVWVGFFLTTGLGIVLWEQKPIGLYFLNAGHHLVTLLVMSAVIFLL</sequence>
<keyword evidence="1" id="KW-0812">Transmembrane</keyword>
<keyword evidence="1" id="KW-0472">Membrane</keyword>
<dbReference type="InterPro" id="IPR013879">
    <property type="entry name" value="DUF1761"/>
</dbReference>